<evidence type="ECO:0000313" key="2">
    <source>
        <dbReference type="Proteomes" id="UP001165082"/>
    </source>
</evidence>
<dbReference type="AlphaFoldDB" id="A0A9W7F5V4"/>
<gene>
    <name evidence="1" type="ORF">TrRE_jg3790</name>
</gene>
<organism evidence="1 2">
    <name type="scientific">Triparma retinervis</name>
    <dbReference type="NCBI Taxonomy" id="2557542"/>
    <lineage>
        <taxon>Eukaryota</taxon>
        <taxon>Sar</taxon>
        <taxon>Stramenopiles</taxon>
        <taxon>Ochrophyta</taxon>
        <taxon>Bolidophyceae</taxon>
        <taxon>Parmales</taxon>
        <taxon>Triparmaceae</taxon>
        <taxon>Triparma</taxon>
    </lineage>
</organism>
<proteinExistence type="predicted"/>
<dbReference type="Proteomes" id="UP001165082">
    <property type="component" value="Unassembled WGS sequence"/>
</dbReference>
<name>A0A9W7F5V4_9STRA</name>
<sequence>MALSIASTPPLWGGYETWSSLVNMTNPADSLEHPEWKFDYFFDQPNSRELYIHRAGQGDEVCKKIAVDAEECRVLNVDGKAYISNVETGECCHQMGWMIRDDWLTSCGATYNDTITELNGEAVNLWQCSGNYLNNYVDTVDGNEPVRFFEHKGDLLKQWDFVRDSFKAGEVDETLFEIPEDCPKMC</sequence>
<dbReference type="OrthoDB" id="184619at2759"/>
<protein>
    <submittedName>
        <fullName evidence="1">Uncharacterized protein</fullName>
    </submittedName>
</protein>
<reference evidence="1" key="1">
    <citation type="submission" date="2022-07" db="EMBL/GenBank/DDBJ databases">
        <title>Genome analysis of Parmales, a sister group of diatoms, reveals the evolutionary specialization of diatoms from phago-mixotrophs to photoautotrophs.</title>
        <authorList>
            <person name="Ban H."/>
            <person name="Sato S."/>
            <person name="Yoshikawa S."/>
            <person name="Kazumasa Y."/>
            <person name="Nakamura Y."/>
            <person name="Ichinomiya M."/>
            <person name="Saitoh K."/>
            <person name="Sato N."/>
            <person name="Blanc-Mathieu R."/>
            <person name="Endo H."/>
            <person name="Kuwata A."/>
            <person name="Ogata H."/>
        </authorList>
    </citation>
    <scope>NUCLEOTIDE SEQUENCE</scope>
</reference>
<evidence type="ECO:0000313" key="1">
    <source>
        <dbReference type="EMBL" id="GMI04600.1"/>
    </source>
</evidence>
<accession>A0A9W7F5V4</accession>
<comment type="caution">
    <text evidence="1">The sequence shown here is derived from an EMBL/GenBank/DDBJ whole genome shotgun (WGS) entry which is preliminary data.</text>
</comment>
<dbReference type="EMBL" id="BRXZ01000080">
    <property type="protein sequence ID" value="GMI04600.1"/>
    <property type="molecule type" value="Genomic_DNA"/>
</dbReference>
<keyword evidence="2" id="KW-1185">Reference proteome</keyword>